<sequence>MRILKASSFLAAVCLFAGTAFSWAETVRVGTWKTQQTIQPFVYKQFLAQGQPVEVRSFTNPGDMKNALLAGSLDVTGTTIVQAIISASKGEPVVIVASMASKCSALVVRKESRITKASDLKGKKIGYVPGTMHQVLLLEVLAKAGLTPKDVKLIRVDFFDMLTALSRKQIDAFLSGEPYPTIAQLNGVGRVLSYPYFGDSVGTINSAMLTTRDEISRHPGRIQEVVTAHVKATAFLKKNNDAWIREAAQFGFDPKILKAAANNIDLSWDIDKNYIRHTKSLAERMKALGMIERMPNIESLFDTRFVAAAKKTLKATK</sequence>
<evidence type="ECO:0000313" key="4">
    <source>
        <dbReference type="EMBL" id="KAB0667712.1"/>
    </source>
</evidence>
<evidence type="ECO:0000256" key="2">
    <source>
        <dbReference type="SAM" id="SignalP"/>
    </source>
</evidence>
<comment type="similarity">
    <text evidence="1">Belongs to the bacterial solute-binding protein SsuA/TauA family.</text>
</comment>
<dbReference type="Pfam" id="PF09084">
    <property type="entry name" value="NMT1"/>
    <property type="match status" value="1"/>
</dbReference>
<name>A0A7J4ZVY6_9BACT</name>
<keyword evidence="2" id="KW-0732">Signal</keyword>
<dbReference type="EMBL" id="VZQZ01000001">
    <property type="protein sequence ID" value="KAB0667712.1"/>
    <property type="molecule type" value="Genomic_DNA"/>
</dbReference>
<proteinExistence type="inferred from homology"/>
<dbReference type="RefSeq" id="WP_151127139.1">
    <property type="nucleotide sequence ID" value="NZ_VZQZ01000001.1"/>
</dbReference>
<accession>A0A7J4ZVY6</accession>
<dbReference type="SMART" id="SM00062">
    <property type="entry name" value="PBPb"/>
    <property type="match status" value="1"/>
</dbReference>
<feature type="signal peptide" evidence="2">
    <location>
        <begin position="1"/>
        <end position="24"/>
    </location>
</feature>
<organism evidence="4 5">
    <name type="scientific">Oryzomonas japonica</name>
    <dbReference type="NCBI Taxonomy" id="2603858"/>
    <lineage>
        <taxon>Bacteria</taxon>
        <taxon>Pseudomonadati</taxon>
        <taxon>Thermodesulfobacteriota</taxon>
        <taxon>Desulfuromonadia</taxon>
        <taxon>Geobacterales</taxon>
        <taxon>Geobacteraceae</taxon>
        <taxon>Oryzomonas</taxon>
    </lineage>
</organism>
<evidence type="ECO:0000259" key="3">
    <source>
        <dbReference type="SMART" id="SM00062"/>
    </source>
</evidence>
<dbReference type="InterPro" id="IPR015168">
    <property type="entry name" value="SsuA/THI5"/>
</dbReference>
<feature type="chain" id="PRO_5029451957" evidence="2">
    <location>
        <begin position="25"/>
        <end position="317"/>
    </location>
</feature>
<protein>
    <submittedName>
        <fullName evidence="4">ABC transporter substrate-binding protein</fullName>
    </submittedName>
</protein>
<reference evidence="4 5" key="1">
    <citation type="submission" date="2019-09" db="EMBL/GenBank/DDBJ databases">
        <title>Geobacter sp. Red96, a novel strain isolated from paddy soil.</title>
        <authorList>
            <person name="Xu Z."/>
            <person name="Masuda Y."/>
            <person name="Itoh H."/>
            <person name="Senoo K."/>
        </authorList>
    </citation>
    <scope>NUCLEOTIDE SEQUENCE [LARGE SCALE GENOMIC DNA]</scope>
    <source>
        <strain evidence="4 5">Red96</strain>
    </source>
</reference>
<evidence type="ECO:0000256" key="1">
    <source>
        <dbReference type="ARBA" id="ARBA00010742"/>
    </source>
</evidence>
<dbReference type="PANTHER" id="PTHR30024">
    <property type="entry name" value="ALIPHATIC SULFONATES-BINDING PROTEIN-RELATED"/>
    <property type="match status" value="1"/>
</dbReference>
<dbReference type="CDD" id="cd01008">
    <property type="entry name" value="PBP2_NrtA_SsuA_CpmA_like"/>
    <property type="match status" value="1"/>
</dbReference>
<dbReference type="SUPFAM" id="SSF53850">
    <property type="entry name" value="Periplasmic binding protein-like II"/>
    <property type="match status" value="1"/>
</dbReference>
<dbReference type="Proteomes" id="UP000420562">
    <property type="component" value="Unassembled WGS sequence"/>
</dbReference>
<comment type="caution">
    <text evidence="4">The sequence shown here is derived from an EMBL/GenBank/DDBJ whole genome shotgun (WGS) entry which is preliminary data.</text>
</comment>
<feature type="domain" description="Solute-binding protein family 3/N-terminal" evidence="3">
    <location>
        <begin position="26"/>
        <end position="247"/>
    </location>
</feature>
<evidence type="ECO:0000313" key="5">
    <source>
        <dbReference type="Proteomes" id="UP000420562"/>
    </source>
</evidence>
<dbReference type="Gene3D" id="3.40.190.10">
    <property type="entry name" value="Periplasmic binding protein-like II"/>
    <property type="match status" value="2"/>
</dbReference>
<gene>
    <name evidence="4" type="ORF">F6V25_03170</name>
</gene>
<dbReference type="AlphaFoldDB" id="A0A7J4ZVY6"/>
<dbReference type="PANTHER" id="PTHR30024:SF42">
    <property type="entry name" value="ALIPHATIC SULFONATES-BINDING PROTEIN-RELATED"/>
    <property type="match status" value="1"/>
</dbReference>
<dbReference type="InterPro" id="IPR001638">
    <property type="entry name" value="Solute-binding_3/MltF_N"/>
</dbReference>
<keyword evidence="5" id="KW-1185">Reference proteome</keyword>